<dbReference type="InterPro" id="IPR016032">
    <property type="entry name" value="Sig_transdc_resp-reg_C-effctor"/>
</dbReference>
<dbReference type="Pfam" id="PF00196">
    <property type="entry name" value="GerE"/>
    <property type="match status" value="1"/>
</dbReference>
<evidence type="ECO:0000256" key="4">
    <source>
        <dbReference type="PROSITE-ProRule" id="PRU00169"/>
    </source>
</evidence>
<sequence>MAVERPVIYLVDDDDIVLWTYHELLRGLGTDIRTFVSARDFVESYRPAPVECLVCDLRMPGMCGLQVQSQLAGKGVLPPTIFVSAYSEVPSVVKAIKAGALDFLEKPVDGAMLVQKVRGALERSRQMREQRRASADKSTRLALLTPKERLVAWHVTTGKTSKAIATELGISVRTVENHRAHLMEKLQVKSAIELTTLLLD</sequence>
<reference evidence="7 8" key="1">
    <citation type="submission" date="2020-10" db="EMBL/GenBank/DDBJ databases">
        <title>Complete genome sequence of Cupriavidus basilensis CCUG 49340T.</title>
        <authorList>
            <person name="Salva-Serra F."/>
            <person name="Donoso R.A."/>
            <person name="Cho K.H."/>
            <person name="Yoo J.A."/>
            <person name="Lee K."/>
            <person name="Yoon S.-H."/>
            <person name="Perez-Pantoja D."/>
            <person name="Moore E.R.B."/>
        </authorList>
    </citation>
    <scope>NUCLEOTIDE SEQUENCE [LARGE SCALE GENOMIC DNA]</scope>
    <source>
        <strain evidence="8">CCUG 49340</strain>
    </source>
</reference>
<keyword evidence="1" id="KW-0805">Transcription regulation</keyword>
<evidence type="ECO:0000259" key="6">
    <source>
        <dbReference type="PROSITE" id="PS50110"/>
    </source>
</evidence>
<dbReference type="GO" id="GO:0006355">
    <property type="term" value="P:regulation of DNA-templated transcription"/>
    <property type="evidence" value="ECO:0007669"/>
    <property type="project" value="InterPro"/>
</dbReference>
<dbReference type="PRINTS" id="PR00038">
    <property type="entry name" value="HTHLUXR"/>
</dbReference>
<evidence type="ECO:0000313" key="7">
    <source>
        <dbReference type="EMBL" id="QOT79576.1"/>
    </source>
</evidence>
<dbReference type="GO" id="GO:0003677">
    <property type="term" value="F:DNA binding"/>
    <property type="evidence" value="ECO:0007669"/>
    <property type="project" value="UniProtKB-KW"/>
</dbReference>
<dbReference type="Gene3D" id="1.10.10.10">
    <property type="entry name" value="Winged helix-like DNA-binding domain superfamily/Winged helix DNA-binding domain"/>
    <property type="match status" value="1"/>
</dbReference>
<dbReference type="InterPro" id="IPR011006">
    <property type="entry name" value="CheY-like_superfamily"/>
</dbReference>
<dbReference type="EMBL" id="CP062804">
    <property type="protein sequence ID" value="QOT79576.1"/>
    <property type="molecule type" value="Genomic_DNA"/>
</dbReference>
<dbReference type="PROSITE" id="PS00622">
    <property type="entry name" value="HTH_LUXR_1"/>
    <property type="match status" value="1"/>
</dbReference>
<evidence type="ECO:0000259" key="5">
    <source>
        <dbReference type="PROSITE" id="PS50043"/>
    </source>
</evidence>
<dbReference type="PANTHER" id="PTHR44688:SF16">
    <property type="entry name" value="DNA-BINDING TRANSCRIPTIONAL ACTIVATOR DEVR_DOSR"/>
    <property type="match status" value="1"/>
</dbReference>
<accession>A0A643FNH2</accession>
<name>A0A643FNH2_9BURK</name>
<keyword evidence="3" id="KW-0804">Transcription</keyword>
<dbReference type="CDD" id="cd06170">
    <property type="entry name" value="LuxR_C_like"/>
    <property type="match status" value="1"/>
</dbReference>
<dbReference type="AlphaFoldDB" id="A0A643FNH2"/>
<dbReference type="SMART" id="SM00448">
    <property type="entry name" value="REC"/>
    <property type="match status" value="1"/>
</dbReference>
<dbReference type="Pfam" id="PF00072">
    <property type="entry name" value="Response_reg"/>
    <property type="match status" value="1"/>
</dbReference>
<dbReference type="PROSITE" id="PS50110">
    <property type="entry name" value="RESPONSE_REGULATORY"/>
    <property type="match status" value="1"/>
</dbReference>
<dbReference type="PANTHER" id="PTHR44688">
    <property type="entry name" value="DNA-BINDING TRANSCRIPTIONAL ACTIVATOR DEVR_DOSR"/>
    <property type="match status" value="1"/>
</dbReference>
<dbReference type="InterPro" id="IPR001789">
    <property type="entry name" value="Sig_transdc_resp-reg_receiver"/>
</dbReference>
<evidence type="ECO:0000256" key="3">
    <source>
        <dbReference type="ARBA" id="ARBA00023163"/>
    </source>
</evidence>
<feature type="modified residue" description="4-aspartylphosphate" evidence="4">
    <location>
        <position position="56"/>
    </location>
</feature>
<gene>
    <name evidence="7" type="ORF">F7R26_033305</name>
</gene>
<dbReference type="PROSITE" id="PS50043">
    <property type="entry name" value="HTH_LUXR_2"/>
    <property type="match status" value="1"/>
</dbReference>
<feature type="domain" description="HTH luxR-type" evidence="5">
    <location>
        <begin position="137"/>
        <end position="200"/>
    </location>
</feature>
<keyword evidence="4" id="KW-0597">Phosphoprotein</keyword>
<organism evidence="7 8">
    <name type="scientific">Cupriavidus basilensis</name>
    <dbReference type="NCBI Taxonomy" id="68895"/>
    <lineage>
        <taxon>Bacteria</taxon>
        <taxon>Pseudomonadati</taxon>
        <taxon>Pseudomonadota</taxon>
        <taxon>Betaproteobacteria</taxon>
        <taxon>Burkholderiales</taxon>
        <taxon>Burkholderiaceae</taxon>
        <taxon>Cupriavidus</taxon>
    </lineage>
</organism>
<keyword evidence="2" id="KW-0238">DNA-binding</keyword>
<protein>
    <submittedName>
        <fullName evidence="7">Response regulator transcription factor</fullName>
    </submittedName>
</protein>
<dbReference type="SUPFAM" id="SSF52172">
    <property type="entry name" value="CheY-like"/>
    <property type="match status" value="1"/>
</dbReference>
<feature type="domain" description="Response regulatory" evidence="6">
    <location>
        <begin position="7"/>
        <end position="121"/>
    </location>
</feature>
<evidence type="ECO:0000256" key="1">
    <source>
        <dbReference type="ARBA" id="ARBA00023015"/>
    </source>
</evidence>
<evidence type="ECO:0000256" key="2">
    <source>
        <dbReference type="ARBA" id="ARBA00023125"/>
    </source>
</evidence>
<dbReference type="InterPro" id="IPR000792">
    <property type="entry name" value="Tscrpt_reg_LuxR_C"/>
</dbReference>
<dbReference type="Proteomes" id="UP000397656">
    <property type="component" value="Chromosome 2"/>
</dbReference>
<dbReference type="GO" id="GO:0000160">
    <property type="term" value="P:phosphorelay signal transduction system"/>
    <property type="evidence" value="ECO:0007669"/>
    <property type="project" value="InterPro"/>
</dbReference>
<dbReference type="Gene3D" id="3.40.50.2300">
    <property type="match status" value="1"/>
</dbReference>
<dbReference type="InterPro" id="IPR036388">
    <property type="entry name" value="WH-like_DNA-bd_sf"/>
</dbReference>
<dbReference type="SMART" id="SM00421">
    <property type="entry name" value="HTH_LUXR"/>
    <property type="match status" value="1"/>
</dbReference>
<proteinExistence type="predicted"/>
<dbReference type="SUPFAM" id="SSF46894">
    <property type="entry name" value="C-terminal effector domain of the bipartite response regulators"/>
    <property type="match status" value="1"/>
</dbReference>
<evidence type="ECO:0000313" key="8">
    <source>
        <dbReference type="Proteomes" id="UP000397656"/>
    </source>
</evidence>